<gene>
    <name evidence="1" type="ordered locus">Trad_1835</name>
</gene>
<dbReference type="Gene3D" id="3.20.20.70">
    <property type="entry name" value="Aldolase class I"/>
    <property type="match status" value="1"/>
</dbReference>
<evidence type="ECO:0000313" key="2">
    <source>
        <dbReference type="Proteomes" id="UP000000379"/>
    </source>
</evidence>
<evidence type="ECO:0000313" key="1">
    <source>
        <dbReference type="EMBL" id="ADI14951.1"/>
    </source>
</evidence>
<protein>
    <recommendedName>
        <fullName evidence="3">Dihydrodipicolinate synthase family protein</fullName>
    </recommendedName>
</protein>
<proteinExistence type="predicted"/>
<dbReference type="HOGENOM" id="CLU_703265_0_0_0"/>
<dbReference type="InterPro" id="IPR013785">
    <property type="entry name" value="Aldolase_TIM"/>
</dbReference>
<dbReference type="EMBL" id="CP002049">
    <property type="protein sequence ID" value="ADI14951.1"/>
    <property type="molecule type" value="Genomic_DNA"/>
</dbReference>
<sequence>MTGARLSQQLRLPQADGRLLAYTPGPAARFEAPKTPLRSRVVYAAAHVVCDPLADNLAGTHLDWGATLAFRHYLWDLGLGVAEAMDTAQRGMGLDYKATRELIRHTLADARGRGARVVCGAGTDQLPPGAEVSLAEVEDAYLEQGGAIEAQGGGVVLMASRHLAAAATCADDYLRVYDRVLSQLKGPVVLHWLGEAFDPALRGYWGSADLDEATEICLNLIQHHAAKIDGVKLSLLSKEREVALRRRLPADVKMYSGDDFHYDELIFGDEEGYSHALLGIFDAVAPAASAAIGALDAGDHERYWRLLAPTVPLSRHIFGSPTYYYKTGIVFLAYLNGHQTHFRMVGGLENARSVLHLCELFVLADKAGLLRDPEEASARMRTFLALAGVS</sequence>
<organism evidence="1 2">
    <name type="scientific">Truepera radiovictrix (strain DSM 17093 / CIP 108686 / LMG 22925 / RQ-24)</name>
    <dbReference type="NCBI Taxonomy" id="649638"/>
    <lineage>
        <taxon>Bacteria</taxon>
        <taxon>Thermotogati</taxon>
        <taxon>Deinococcota</taxon>
        <taxon>Deinococci</taxon>
        <taxon>Trueperales</taxon>
        <taxon>Trueperaceae</taxon>
        <taxon>Truepera</taxon>
    </lineage>
</organism>
<dbReference type="AlphaFoldDB" id="D7CQG7"/>
<dbReference type="InterPro" id="IPR009334">
    <property type="entry name" value="DUF993"/>
</dbReference>
<dbReference type="eggNOG" id="COG0329">
    <property type="taxonomic scope" value="Bacteria"/>
</dbReference>
<accession>D7CQG7</accession>
<evidence type="ECO:0008006" key="3">
    <source>
        <dbReference type="Google" id="ProtNLM"/>
    </source>
</evidence>
<dbReference type="SUPFAM" id="SSF51569">
    <property type="entry name" value="Aldolase"/>
    <property type="match status" value="1"/>
</dbReference>
<name>D7CQG7_TRURR</name>
<dbReference type="RefSeq" id="WP_013178317.1">
    <property type="nucleotide sequence ID" value="NC_014221.1"/>
</dbReference>
<reference evidence="2" key="1">
    <citation type="submission" date="2010-05" db="EMBL/GenBank/DDBJ databases">
        <title>The complete genome of Truepera radiovictris DSM 17093.</title>
        <authorList>
            <consortium name="US DOE Joint Genome Institute (JGI-PGF)"/>
            <person name="Lucas S."/>
            <person name="Copeland A."/>
            <person name="Lapidus A."/>
            <person name="Glavina del Rio T."/>
            <person name="Dalin E."/>
            <person name="Tice H."/>
            <person name="Bruce D."/>
            <person name="Goodwin L."/>
            <person name="Pitluck S."/>
            <person name="Kyrpides N."/>
            <person name="Mavromatis K."/>
            <person name="Ovchinnikova G."/>
            <person name="Munk A.C."/>
            <person name="Detter J.C."/>
            <person name="Han C."/>
            <person name="Tapia R."/>
            <person name="Land M."/>
            <person name="Hauser L."/>
            <person name="Markowitz V."/>
            <person name="Cheng J.-F."/>
            <person name="Hugenholtz P."/>
            <person name="Woyke T."/>
            <person name="Wu D."/>
            <person name="Tindall B."/>
            <person name="Pomrenke H.G."/>
            <person name="Brambilla E."/>
            <person name="Klenk H.-P."/>
            <person name="Eisen J.A."/>
        </authorList>
    </citation>
    <scope>NUCLEOTIDE SEQUENCE [LARGE SCALE GENOMIC DNA]</scope>
    <source>
        <strain evidence="2">DSM 17093 / CIP 108686 / LMG 22925 / RQ-24</strain>
    </source>
</reference>
<dbReference type="KEGG" id="tra:Trad_1835"/>
<reference evidence="1 2" key="2">
    <citation type="journal article" date="2011" name="Stand. Genomic Sci.">
        <title>Complete genome sequence of Truepera radiovictrix type strain (RQ-24).</title>
        <authorList>
            <person name="Ivanova N."/>
            <person name="Rohde C."/>
            <person name="Munk C."/>
            <person name="Nolan M."/>
            <person name="Lucas S."/>
            <person name="Del Rio T.G."/>
            <person name="Tice H."/>
            <person name="Deshpande S."/>
            <person name="Cheng J.F."/>
            <person name="Tapia R."/>
            <person name="Han C."/>
            <person name="Goodwin L."/>
            <person name="Pitluck S."/>
            <person name="Liolios K."/>
            <person name="Mavromatis K."/>
            <person name="Mikhailova N."/>
            <person name="Pati A."/>
            <person name="Chen A."/>
            <person name="Palaniappan K."/>
            <person name="Land M."/>
            <person name="Hauser L."/>
            <person name="Chang Y.J."/>
            <person name="Jeffries C.D."/>
            <person name="Brambilla E."/>
            <person name="Rohde M."/>
            <person name="Goker M."/>
            <person name="Tindall B.J."/>
            <person name="Woyke T."/>
            <person name="Bristow J."/>
            <person name="Eisen J.A."/>
            <person name="Markowitz V."/>
            <person name="Hugenholtz P."/>
            <person name="Kyrpides N.C."/>
            <person name="Klenk H.P."/>
            <person name="Lapidus A."/>
        </authorList>
    </citation>
    <scope>NUCLEOTIDE SEQUENCE [LARGE SCALE GENOMIC DNA]</scope>
    <source>
        <strain evidence="2">DSM 17093 / CIP 108686 / LMG 22925 / RQ-24</strain>
    </source>
</reference>
<dbReference type="OrthoDB" id="9805272at2"/>
<keyword evidence="2" id="KW-1185">Reference proteome</keyword>
<dbReference type="STRING" id="649638.Trad_1835"/>
<dbReference type="Proteomes" id="UP000000379">
    <property type="component" value="Chromosome"/>
</dbReference>
<dbReference type="Pfam" id="PF06187">
    <property type="entry name" value="DUF993"/>
    <property type="match status" value="1"/>
</dbReference>